<dbReference type="InterPro" id="IPR001638">
    <property type="entry name" value="Solute-binding_3/MltF_N"/>
</dbReference>
<name>A0AAF0ALR0_9GAMM</name>
<keyword evidence="4 8" id="KW-0472">Membrane</keyword>
<evidence type="ECO:0000256" key="9">
    <source>
        <dbReference type="SAM" id="MobiDB-lite"/>
    </source>
</evidence>
<dbReference type="GO" id="GO:0071555">
    <property type="term" value="P:cell wall organization"/>
    <property type="evidence" value="ECO:0007669"/>
    <property type="project" value="UniProtKB-KW"/>
</dbReference>
<keyword evidence="12" id="KW-1185">Reference proteome</keyword>
<evidence type="ECO:0000256" key="3">
    <source>
        <dbReference type="ARBA" id="ARBA00022729"/>
    </source>
</evidence>
<reference evidence="11 12" key="1">
    <citation type="submission" date="2022-12" db="EMBL/GenBank/DDBJ databases">
        <title>Coexistence and Characterization of a Novel Tigecycline Resistance gene tet(X) variant and blaNDM-1 in a Pseudomonas caeni Isolate of Chicken Origin.</title>
        <authorList>
            <person name="Lu X."/>
            <person name="Zhang L."/>
            <person name="Li R."/>
            <person name="Wang Z."/>
        </authorList>
    </citation>
    <scope>NUCLEOTIDE SEQUENCE [LARGE SCALE GENOMIC DNA]</scope>
    <source>
        <strain evidence="11 12">CE14</strain>
    </source>
</reference>
<dbReference type="HAMAP" id="MF_02016">
    <property type="entry name" value="MltF"/>
    <property type="match status" value="1"/>
</dbReference>
<comment type="subcellular location">
    <subcellularLocation>
        <location evidence="8">Cell outer membrane</location>
        <topology evidence="8">Peripheral membrane protein</topology>
    </subcellularLocation>
    <text evidence="8">Attached to the inner leaflet of the outer membrane.</text>
</comment>
<sequence length="492" mass="55116">MSSLITFPIRGLLLSCAASLLLILSGCSKPTPNTLQKIQEQGVLHVITRNSPSTYFQDRYGDTGFEYELVKRFAEQLGVELKIETADNIDQLFNRLDEEEGPVLAAAGLISTTERLANVRFSDPYLEVASQVIYHQKNPRPKQPKHLADKKLLVLKGSIHEENLQTLKQEVPNLTYAVSDQVENVDLLRMVDEEQIDLTLVNSNQVAMNQVYFPNIRIAFTLQDSLQQSWAIAAGEDVSLLNEINRFLANAKQSGLLQQLAERYYGHVDTLGYVGANAFARHLQERLPSYEAAFRDAGNNHAVDWRLLAAMGYQESHWLPTATSKTGVRGLMMLTQRTAKAMGVKNRLDPKQSIEGGARYIALLMSQLPESIHPADRIWFALAAYNVGMGHLEDARKLTAAEGLDPNKWLDVKNILPRLAQKQWYSKTRYGYARGGEPVHFVNNIRRYYDILTWVTQPQIEGTSLASGTTHVPGFEAPSQSSQPKDPDVITP</sequence>
<dbReference type="AlphaFoldDB" id="A0AAF0ALR0"/>
<accession>A0AAF0ALR0</accession>
<comment type="similarity">
    <text evidence="2">Belongs to the bacterial solute-binding protein 3 family.</text>
</comment>
<feature type="active site" evidence="8">
    <location>
        <position position="315"/>
    </location>
</feature>
<dbReference type="Gene3D" id="1.10.530.10">
    <property type="match status" value="1"/>
</dbReference>
<protein>
    <recommendedName>
        <fullName evidence="8">Membrane-bound lytic murein transglycosylase F</fullName>
        <ecNumber evidence="8">4.2.2.n1</ecNumber>
    </recommendedName>
    <alternativeName>
        <fullName evidence="8">Murein lyase F</fullName>
    </alternativeName>
</protein>
<comment type="caution">
    <text evidence="8">Lacks conserved residue(s) required for the propagation of feature annotation.</text>
</comment>
<dbReference type="PROSITE" id="PS00922">
    <property type="entry name" value="TRANSGLYCOSYLASE"/>
    <property type="match status" value="1"/>
</dbReference>
<dbReference type="SUPFAM" id="SSF53850">
    <property type="entry name" value="Periplasmic binding protein-like II"/>
    <property type="match status" value="1"/>
</dbReference>
<evidence type="ECO:0000313" key="12">
    <source>
        <dbReference type="Proteomes" id="UP001212189"/>
    </source>
</evidence>
<evidence type="ECO:0000259" key="10">
    <source>
        <dbReference type="SMART" id="SM00062"/>
    </source>
</evidence>
<proteinExistence type="inferred from homology"/>
<dbReference type="GO" id="GO:0009279">
    <property type="term" value="C:cell outer membrane"/>
    <property type="evidence" value="ECO:0007669"/>
    <property type="project" value="UniProtKB-SubCell"/>
</dbReference>
<evidence type="ECO:0000313" key="11">
    <source>
        <dbReference type="EMBL" id="WBE26187.1"/>
    </source>
</evidence>
<dbReference type="CDD" id="cd13403">
    <property type="entry name" value="MLTF-like"/>
    <property type="match status" value="1"/>
</dbReference>
<keyword evidence="3 8" id="KW-0732">Signal</keyword>
<dbReference type="PANTHER" id="PTHR35936:SF32">
    <property type="entry name" value="MEMBRANE-BOUND LYTIC MUREIN TRANSGLYCOSYLASE F"/>
    <property type="match status" value="1"/>
</dbReference>
<comment type="function">
    <text evidence="8">Murein-degrading enzyme that degrades murein glycan strands and insoluble, high-molecular weight murein sacculi, with the concomitant formation of a 1,6-anhydromuramoyl product. Lytic transglycosylases (LTs) play an integral role in the metabolism of the peptidoglycan (PG) sacculus. Their lytic action creates space within the PG sacculus to allow for its expansion as well as for the insertion of various structures such as secretion systems and flagella.</text>
</comment>
<comment type="similarity">
    <text evidence="8">In the N-terminal section; belongs to the bacterial solute-binding protein 3 family.</text>
</comment>
<dbReference type="Proteomes" id="UP001212189">
    <property type="component" value="Chromosome"/>
</dbReference>
<dbReference type="SUPFAM" id="SSF53955">
    <property type="entry name" value="Lysozyme-like"/>
    <property type="match status" value="1"/>
</dbReference>
<evidence type="ECO:0000256" key="4">
    <source>
        <dbReference type="ARBA" id="ARBA00023136"/>
    </source>
</evidence>
<organism evidence="11 12">
    <name type="scientific">Denitrificimonas caeni</name>
    <dbReference type="NCBI Taxonomy" id="521720"/>
    <lineage>
        <taxon>Bacteria</taxon>
        <taxon>Pseudomonadati</taxon>
        <taxon>Pseudomonadota</taxon>
        <taxon>Gammaproteobacteria</taxon>
        <taxon>Pseudomonadales</taxon>
        <taxon>Pseudomonadaceae</taxon>
        <taxon>Denitrificimonas</taxon>
    </lineage>
</organism>
<dbReference type="EMBL" id="CP114976">
    <property type="protein sequence ID" value="WBE26187.1"/>
    <property type="molecule type" value="Genomic_DNA"/>
</dbReference>
<dbReference type="GO" id="GO:0009253">
    <property type="term" value="P:peptidoglycan catabolic process"/>
    <property type="evidence" value="ECO:0007669"/>
    <property type="project" value="TreeGrafter"/>
</dbReference>
<feature type="domain" description="Solute-binding protein family 3/N-terminal" evidence="10">
    <location>
        <begin position="43"/>
        <end position="268"/>
    </location>
</feature>
<dbReference type="InterPro" id="IPR023703">
    <property type="entry name" value="MltF"/>
</dbReference>
<dbReference type="GO" id="GO:0016998">
    <property type="term" value="P:cell wall macromolecule catabolic process"/>
    <property type="evidence" value="ECO:0007669"/>
    <property type="project" value="UniProtKB-UniRule"/>
</dbReference>
<dbReference type="InterPro" id="IPR000189">
    <property type="entry name" value="Transglyc_AS"/>
</dbReference>
<dbReference type="InterPro" id="IPR023346">
    <property type="entry name" value="Lysozyme-like_dom_sf"/>
</dbReference>
<evidence type="ECO:0000256" key="5">
    <source>
        <dbReference type="ARBA" id="ARBA00023237"/>
    </source>
</evidence>
<comment type="similarity">
    <text evidence="8">In the C-terminal section; belongs to the transglycosylase Slt family.</text>
</comment>
<dbReference type="CDD" id="cd01009">
    <property type="entry name" value="PBP2_YfhD_N"/>
    <property type="match status" value="1"/>
</dbReference>
<keyword evidence="5 8" id="KW-0998">Cell outer membrane</keyword>
<feature type="region of interest" description="LT domain" evidence="8">
    <location>
        <begin position="269"/>
        <end position="492"/>
    </location>
</feature>
<keyword evidence="6 8" id="KW-0456">Lyase</keyword>
<dbReference type="KEGG" id="dce:O6P33_04980"/>
<evidence type="ECO:0000256" key="2">
    <source>
        <dbReference type="ARBA" id="ARBA00010333"/>
    </source>
</evidence>
<dbReference type="SMART" id="SM00062">
    <property type="entry name" value="PBPb"/>
    <property type="match status" value="1"/>
</dbReference>
<feature type="region of interest" description="Disordered" evidence="9">
    <location>
        <begin position="465"/>
        <end position="492"/>
    </location>
</feature>
<evidence type="ECO:0000256" key="6">
    <source>
        <dbReference type="ARBA" id="ARBA00023239"/>
    </source>
</evidence>
<comment type="catalytic activity">
    <reaction evidence="8">
        <text>Exolytic cleavage of the (1-&gt;4)-beta-glycosidic linkage between N-acetylmuramic acid (MurNAc) and N-acetylglucosamine (GlcNAc) residues in peptidoglycan, from either the reducing or the non-reducing ends of the peptidoglycan chains, with concomitant formation of a 1,6-anhydrobond in the MurNAc residue.</text>
        <dbReference type="EC" id="4.2.2.n1"/>
    </reaction>
</comment>
<dbReference type="NCBIfam" id="NF008112">
    <property type="entry name" value="PRK10859.1"/>
    <property type="match status" value="1"/>
</dbReference>
<dbReference type="Gene3D" id="3.40.190.10">
    <property type="entry name" value="Periplasmic binding protein-like II"/>
    <property type="match status" value="2"/>
</dbReference>
<evidence type="ECO:0000256" key="8">
    <source>
        <dbReference type="HAMAP-Rule" id="MF_02016"/>
    </source>
</evidence>
<dbReference type="Pfam" id="PF01464">
    <property type="entry name" value="SLT"/>
    <property type="match status" value="1"/>
</dbReference>
<dbReference type="GO" id="GO:0008933">
    <property type="term" value="F:peptidoglycan lytic transglycosylase activity"/>
    <property type="evidence" value="ECO:0007669"/>
    <property type="project" value="UniProtKB-UniRule"/>
</dbReference>
<gene>
    <name evidence="8 11" type="primary">mltF</name>
    <name evidence="11" type="ORF">O6P33_04980</name>
</gene>
<dbReference type="PANTHER" id="PTHR35936">
    <property type="entry name" value="MEMBRANE-BOUND LYTIC MUREIN TRANSGLYCOSYLASE F"/>
    <property type="match status" value="1"/>
</dbReference>
<evidence type="ECO:0000256" key="7">
    <source>
        <dbReference type="ARBA" id="ARBA00023316"/>
    </source>
</evidence>
<comment type="domain">
    <text evidence="8">The N-terminal domain does not have lytic activity and probably modulates enzymatic activity. The C-terminal domain is the catalytic active domain.</text>
</comment>
<dbReference type="EC" id="4.2.2.n1" evidence="8"/>
<dbReference type="InterPro" id="IPR008258">
    <property type="entry name" value="Transglycosylase_SLT_dom_1"/>
</dbReference>
<dbReference type="Pfam" id="PF00497">
    <property type="entry name" value="SBP_bac_3"/>
    <property type="match status" value="1"/>
</dbReference>
<comment type="similarity">
    <text evidence="1">Belongs to the transglycosylase Slt family.</text>
</comment>
<keyword evidence="7 8" id="KW-0961">Cell wall biogenesis/degradation</keyword>
<dbReference type="RefSeq" id="WP_269819113.1">
    <property type="nucleotide sequence ID" value="NZ_CP114976.1"/>
</dbReference>
<evidence type="ECO:0000256" key="1">
    <source>
        <dbReference type="ARBA" id="ARBA00007734"/>
    </source>
</evidence>